<feature type="transmembrane region" description="Helical" evidence="6">
    <location>
        <begin position="312"/>
        <end position="336"/>
    </location>
</feature>
<dbReference type="EMBL" id="OBQC01000004">
    <property type="protein sequence ID" value="SOC38399.1"/>
    <property type="molecule type" value="Genomic_DNA"/>
</dbReference>
<evidence type="ECO:0000256" key="2">
    <source>
        <dbReference type="ARBA" id="ARBA00022475"/>
    </source>
</evidence>
<feature type="transmembrane region" description="Helical" evidence="6">
    <location>
        <begin position="276"/>
        <end position="300"/>
    </location>
</feature>
<comment type="subcellular location">
    <subcellularLocation>
        <location evidence="1">Cell membrane</location>
        <topology evidence="1">Multi-pass membrane protein</topology>
    </subcellularLocation>
</comment>
<gene>
    <name evidence="7" type="ORF">SAMN05877842_104121</name>
</gene>
<dbReference type="OrthoDB" id="2678093at2"/>
<evidence type="ECO:0000256" key="3">
    <source>
        <dbReference type="ARBA" id="ARBA00022692"/>
    </source>
</evidence>
<feature type="transmembrane region" description="Helical" evidence="6">
    <location>
        <begin position="247"/>
        <end position="264"/>
    </location>
</feature>
<evidence type="ECO:0000313" key="8">
    <source>
        <dbReference type="Proteomes" id="UP000219252"/>
    </source>
</evidence>
<feature type="transmembrane region" description="Helical" evidence="6">
    <location>
        <begin position="12"/>
        <end position="32"/>
    </location>
</feature>
<sequence length="397" mass="45339">MNKFKFLQDSLYNILAMAIPIAILQFLSLPFIGIQLGDEEYGRIVTIISLYTLLSFPFGNVLNNIRLLYNEEYKRERTSGDFNFLLSTSLFISTLMMIVGIVYYVENFSLLHLISILLISGLNLVREYLIVSFRLDLDFKAILYNNYFLGIGYIYGTFLFYLTGKWQFIFLLGYSISLLYIVRKSDLILEPLVITKLYKKTTYKSVILLFSSLLKDILNYADKLLIFPLLGPAAVSIYYTSTLIGKIMSMIITPINGVILSYIAKYESFSTRRFLSILLVTGIVGVVGYIFSILISPFVLHLLYPSWATESLYYIFITTATAIVGLMGSVVHPFVLKFMHIHWQLVINGSNVVVYVISSILLFQQYGLMGFCIGILISNVYQLILLVGIFVFKNKKK</sequence>
<evidence type="ECO:0008006" key="9">
    <source>
        <dbReference type="Google" id="ProtNLM"/>
    </source>
</evidence>
<evidence type="ECO:0000256" key="5">
    <source>
        <dbReference type="ARBA" id="ARBA00023136"/>
    </source>
</evidence>
<proteinExistence type="predicted"/>
<evidence type="ECO:0000256" key="6">
    <source>
        <dbReference type="SAM" id="Phobius"/>
    </source>
</evidence>
<dbReference type="Proteomes" id="UP000219252">
    <property type="component" value="Unassembled WGS sequence"/>
</dbReference>
<protein>
    <recommendedName>
        <fullName evidence="9">O-antigen/teichoic acid export membrane protein</fullName>
    </recommendedName>
</protein>
<reference evidence="8" key="1">
    <citation type="submission" date="2017-08" db="EMBL/GenBank/DDBJ databases">
        <authorList>
            <person name="Varghese N."/>
            <person name="Submissions S."/>
        </authorList>
    </citation>
    <scope>NUCLEOTIDE SEQUENCE [LARGE SCALE GENOMIC DNA]</scope>
    <source>
        <strain evidence="8">JC23</strain>
    </source>
</reference>
<keyword evidence="2" id="KW-1003">Cell membrane</keyword>
<name>A0A285U9A5_9BACL</name>
<evidence type="ECO:0000256" key="1">
    <source>
        <dbReference type="ARBA" id="ARBA00004651"/>
    </source>
</evidence>
<feature type="transmembrane region" description="Helical" evidence="6">
    <location>
        <begin position="141"/>
        <end position="160"/>
    </location>
</feature>
<dbReference type="PANTHER" id="PTHR30250">
    <property type="entry name" value="PST FAMILY PREDICTED COLANIC ACID TRANSPORTER"/>
    <property type="match status" value="1"/>
</dbReference>
<feature type="transmembrane region" description="Helical" evidence="6">
    <location>
        <begin position="368"/>
        <end position="392"/>
    </location>
</feature>
<feature type="transmembrane region" description="Helical" evidence="6">
    <location>
        <begin position="44"/>
        <end position="62"/>
    </location>
</feature>
<dbReference type="PANTHER" id="PTHR30250:SF11">
    <property type="entry name" value="O-ANTIGEN TRANSPORTER-RELATED"/>
    <property type="match status" value="1"/>
</dbReference>
<keyword evidence="4 6" id="KW-1133">Transmembrane helix</keyword>
<feature type="transmembrane region" description="Helical" evidence="6">
    <location>
        <begin position="110"/>
        <end position="129"/>
    </location>
</feature>
<keyword evidence="3 6" id="KW-0812">Transmembrane</keyword>
<keyword evidence="8" id="KW-1185">Reference proteome</keyword>
<feature type="transmembrane region" description="Helical" evidence="6">
    <location>
        <begin position="343"/>
        <end position="362"/>
    </location>
</feature>
<dbReference type="AlphaFoldDB" id="A0A285U9A5"/>
<dbReference type="RefSeq" id="WP_097149116.1">
    <property type="nucleotide sequence ID" value="NZ_OBQC01000004.1"/>
</dbReference>
<organism evidence="7 8">
    <name type="scientific">Ureibacillus acetophenoni</name>
    <dbReference type="NCBI Taxonomy" id="614649"/>
    <lineage>
        <taxon>Bacteria</taxon>
        <taxon>Bacillati</taxon>
        <taxon>Bacillota</taxon>
        <taxon>Bacilli</taxon>
        <taxon>Bacillales</taxon>
        <taxon>Caryophanaceae</taxon>
        <taxon>Ureibacillus</taxon>
    </lineage>
</organism>
<feature type="transmembrane region" description="Helical" evidence="6">
    <location>
        <begin position="82"/>
        <end position="104"/>
    </location>
</feature>
<evidence type="ECO:0000256" key="4">
    <source>
        <dbReference type="ARBA" id="ARBA00022989"/>
    </source>
</evidence>
<evidence type="ECO:0000313" key="7">
    <source>
        <dbReference type="EMBL" id="SOC38399.1"/>
    </source>
</evidence>
<dbReference type="InterPro" id="IPR050833">
    <property type="entry name" value="Poly_Biosynth_Transport"/>
</dbReference>
<dbReference type="GO" id="GO:0005886">
    <property type="term" value="C:plasma membrane"/>
    <property type="evidence" value="ECO:0007669"/>
    <property type="project" value="UniProtKB-SubCell"/>
</dbReference>
<accession>A0A285U9A5</accession>
<keyword evidence="5 6" id="KW-0472">Membrane</keyword>